<keyword evidence="1" id="KW-1133">Transmembrane helix</keyword>
<protein>
    <submittedName>
        <fullName evidence="2">SdpI/YhfL family protein</fullName>
    </submittedName>
</protein>
<dbReference type="OrthoDB" id="3173919at2"/>
<name>A0A2U1AVW5_9BACT</name>
<feature type="transmembrane region" description="Helical" evidence="1">
    <location>
        <begin position="6"/>
        <end position="25"/>
    </location>
</feature>
<sequence length="118" mass="12868">MAWTNPLFLIPAIIGVVCIAMGIIMRKYPPKQINGLYGYRTSRSMLSQERWGFAQQFAAKEFLKSGVRLASIAVLGLVVNIGNGVGLAIGLVIGLAFVAIPWMLTEKALKERFGEVEA</sequence>
<dbReference type="RefSeq" id="WP_116543833.1">
    <property type="nucleotide sequence ID" value="NZ_QEKI01000007.1"/>
</dbReference>
<dbReference type="Proteomes" id="UP000245466">
    <property type="component" value="Unassembled WGS sequence"/>
</dbReference>
<evidence type="ECO:0000256" key="1">
    <source>
        <dbReference type="SAM" id="Phobius"/>
    </source>
</evidence>
<dbReference type="AlphaFoldDB" id="A0A2U1AVW5"/>
<evidence type="ECO:0000313" key="3">
    <source>
        <dbReference type="Proteomes" id="UP000245466"/>
    </source>
</evidence>
<keyword evidence="1" id="KW-0472">Membrane</keyword>
<dbReference type="EMBL" id="QEKI01000007">
    <property type="protein sequence ID" value="PVY40533.1"/>
    <property type="molecule type" value="Genomic_DNA"/>
</dbReference>
<feature type="transmembrane region" description="Helical" evidence="1">
    <location>
        <begin position="85"/>
        <end position="104"/>
    </location>
</feature>
<keyword evidence="3" id="KW-1185">Reference proteome</keyword>
<organism evidence="2 3">
    <name type="scientific">Pontibacter virosus</name>
    <dbReference type="NCBI Taxonomy" id="1765052"/>
    <lineage>
        <taxon>Bacteria</taxon>
        <taxon>Pseudomonadati</taxon>
        <taxon>Bacteroidota</taxon>
        <taxon>Cytophagia</taxon>
        <taxon>Cytophagales</taxon>
        <taxon>Hymenobacteraceae</taxon>
        <taxon>Pontibacter</taxon>
    </lineage>
</organism>
<gene>
    <name evidence="2" type="ORF">C8E01_107164</name>
</gene>
<dbReference type="InterPro" id="IPR025962">
    <property type="entry name" value="SdpI/YhfL"/>
</dbReference>
<keyword evidence="1" id="KW-0812">Transmembrane</keyword>
<evidence type="ECO:0000313" key="2">
    <source>
        <dbReference type="EMBL" id="PVY40533.1"/>
    </source>
</evidence>
<proteinExistence type="predicted"/>
<comment type="caution">
    <text evidence="2">The sequence shown here is derived from an EMBL/GenBank/DDBJ whole genome shotgun (WGS) entry which is preliminary data.</text>
</comment>
<dbReference type="Pfam" id="PF13630">
    <property type="entry name" value="SdpI"/>
    <property type="match status" value="1"/>
</dbReference>
<reference evidence="2 3" key="1">
    <citation type="submission" date="2018-04" db="EMBL/GenBank/DDBJ databases">
        <title>Genomic Encyclopedia of Type Strains, Phase IV (KMG-IV): sequencing the most valuable type-strain genomes for metagenomic binning, comparative biology and taxonomic classification.</title>
        <authorList>
            <person name="Goeker M."/>
        </authorList>
    </citation>
    <scope>NUCLEOTIDE SEQUENCE [LARGE SCALE GENOMIC DNA]</scope>
    <source>
        <strain evidence="2 3">DSM 100231</strain>
    </source>
</reference>
<accession>A0A2U1AVW5</accession>